<feature type="region of interest" description="Disordered" evidence="1">
    <location>
        <begin position="328"/>
        <end position="348"/>
    </location>
</feature>
<proteinExistence type="predicted"/>
<dbReference type="Proteomes" id="UP001190700">
    <property type="component" value="Unassembled WGS sequence"/>
</dbReference>
<dbReference type="EMBL" id="LGRX02018296">
    <property type="protein sequence ID" value="KAK3260020.1"/>
    <property type="molecule type" value="Genomic_DNA"/>
</dbReference>
<protein>
    <recommendedName>
        <fullName evidence="2">KATNIP domain-containing protein</fullName>
    </recommendedName>
</protein>
<evidence type="ECO:0000313" key="4">
    <source>
        <dbReference type="Proteomes" id="UP001190700"/>
    </source>
</evidence>
<keyword evidence="4" id="KW-1185">Reference proteome</keyword>
<feature type="domain" description="KATNIP" evidence="2">
    <location>
        <begin position="148"/>
        <end position="495"/>
    </location>
</feature>
<evidence type="ECO:0000256" key="1">
    <source>
        <dbReference type="SAM" id="MobiDB-lite"/>
    </source>
</evidence>
<feature type="region of interest" description="Disordered" evidence="1">
    <location>
        <begin position="304"/>
        <end position="323"/>
    </location>
</feature>
<sequence length="563" mass="60555">AIFKGEVLQAPGTTEYAEDYCEVLLFSNDEPLLEKIDYYFMAQDARDKEVEEEMQANQMRMSMIMDRPGTSDGCKAAVPRGDRATPMMPSGGMLPTQSVMFASGALAGTFPAGAQPFQSIASAAGSKRPPRAPTKPSNGGTVVLEALSCWDGSAAQAGLTGLEIYDVEGQVLDPGTDFTIALEQSVAPEVDLRASITGGGQYEQLMTILVDPCNMTVDPNHMVLIPRDGDSGRWARIVVKMTPGVNIGHLRVWNYNDGVDGSFSGIKRLKVSLHGQVVHSGFLLRKAPGTMCFDFGQEVELVSQEEGASPKGPEGVVSRGRNISTPNPYGAAAALGRSGSSGAPREALSPLTPNLPSGFIFKLVMHATLGCPHYIGLNGLELYDENGCVIEFDASNVAAEPVASINDMPDVAARGGDVRTLDKLYDALNDTFDDNHMWLTPFDPDTPTTLYIHFREPITISMLKVWNYAKTPNRGCAACSVYMDDALLFEGDLRQSPSRTDSAATLLDMCQSILFSQDADLLAREANHIFQPGDVKLQLFNDNVPVSCPKTPTNRPGTSVVGQ</sequence>
<dbReference type="AlphaFoldDB" id="A0AAE0FHW0"/>
<evidence type="ECO:0000259" key="2">
    <source>
        <dbReference type="Pfam" id="PF14652"/>
    </source>
</evidence>
<organism evidence="3 4">
    <name type="scientific">Cymbomonas tetramitiformis</name>
    <dbReference type="NCBI Taxonomy" id="36881"/>
    <lineage>
        <taxon>Eukaryota</taxon>
        <taxon>Viridiplantae</taxon>
        <taxon>Chlorophyta</taxon>
        <taxon>Pyramimonadophyceae</taxon>
        <taxon>Pyramimonadales</taxon>
        <taxon>Pyramimonadaceae</taxon>
        <taxon>Cymbomonas</taxon>
    </lineage>
</organism>
<dbReference type="InterPro" id="IPR027859">
    <property type="entry name" value="KATNIP_dom"/>
</dbReference>
<dbReference type="InterPro" id="IPR026704">
    <property type="entry name" value="KATNIP"/>
</dbReference>
<reference evidence="3 4" key="1">
    <citation type="journal article" date="2015" name="Genome Biol. Evol.">
        <title>Comparative Genomics of a Bacterivorous Green Alga Reveals Evolutionary Causalities and Consequences of Phago-Mixotrophic Mode of Nutrition.</title>
        <authorList>
            <person name="Burns J.A."/>
            <person name="Paasch A."/>
            <person name="Narechania A."/>
            <person name="Kim E."/>
        </authorList>
    </citation>
    <scope>NUCLEOTIDE SEQUENCE [LARGE SCALE GENOMIC DNA]</scope>
    <source>
        <strain evidence="3 4">PLY_AMNH</strain>
    </source>
</reference>
<dbReference type="PANTHER" id="PTHR21534">
    <property type="entry name" value="KATANIN-INTERACTING PROTEIN"/>
    <property type="match status" value="1"/>
</dbReference>
<feature type="non-terminal residue" evidence="3">
    <location>
        <position position="1"/>
    </location>
</feature>
<comment type="caution">
    <text evidence="3">The sequence shown here is derived from an EMBL/GenBank/DDBJ whole genome shotgun (WGS) entry which is preliminary data.</text>
</comment>
<dbReference type="Pfam" id="PF14652">
    <property type="entry name" value="DUF4457"/>
    <property type="match status" value="1"/>
</dbReference>
<gene>
    <name evidence="3" type="ORF">CYMTET_31008</name>
</gene>
<evidence type="ECO:0000313" key="3">
    <source>
        <dbReference type="EMBL" id="KAK3260020.1"/>
    </source>
</evidence>
<feature type="compositionally biased region" description="Low complexity" evidence="1">
    <location>
        <begin position="330"/>
        <end position="343"/>
    </location>
</feature>
<dbReference type="PANTHER" id="PTHR21534:SF0">
    <property type="entry name" value="KATANIN-INTERACTING PROTEIN"/>
    <property type="match status" value="1"/>
</dbReference>
<name>A0AAE0FHW0_9CHLO</name>
<accession>A0AAE0FHW0</accession>